<dbReference type="Pfam" id="PF00990">
    <property type="entry name" value="GGDEF"/>
    <property type="match status" value="1"/>
</dbReference>
<dbReference type="EMBL" id="JACCFO010000001">
    <property type="protein sequence ID" value="NYI98442.1"/>
    <property type="molecule type" value="Genomic_DNA"/>
</dbReference>
<dbReference type="GO" id="GO:0052621">
    <property type="term" value="F:diguanylate cyclase activity"/>
    <property type="evidence" value="ECO:0007669"/>
    <property type="project" value="TreeGrafter"/>
</dbReference>
<dbReference type="Gene3D" id="3.30.70.270">
    <property type="match status" value="1"/>
</dbReference>
<dbReference type="InterPro" id="IPR043128">
    <property type="entry name" value="Rev_trsase/Diguanyl_cyclase"/>
</dbReference>
<reference evidence="4 5" key="1">
    <citation type="submission" date="2020-07" db="EMBL/GenBank/DDBJ databases">
        <title>Sequencing the genomes of 1000 actinobacteria strains.</title>
        <authorList>
            <person name="Klenk H.-P."/>
        </authorList>
    </citation>
    <scope>NUCLEOTIDE SEQUENCE [LARGE SCALE GENOMIC DNA]</scope>
    <source>
        <strain evidence="4 5">DSM 45927</strain>
    </source>
</reference>
<keyword evidence="2" id="KW-1133">Transmembrane helix</keyword>
<dbReference type="CDD" id="cd01949">
    <property type="entry name" value="GGDEF"/>
    <property type="match status" value="1"/>
</dbReference>
<evidence type="ECO:0000259" key="3">
    <source>
        <dbReference type="PROSITE" id="PS50887"/>
    </source>
</evidence>
<feature type="transmembrane region" description="Helical" evidence="2">
    <location>
        <begin position="222"/>
        <end position="246"/>
    </location>
</feature>
<dbReference type="NCBIfam" id="TIGR00254">
    <property type="entry name" value="GGDEF"/>
    <property type="match status" value="1"/>
</dbReference>
<feature type="transmembrane region" description="Helical" evidence="2">
    <location>
        <begin position="179"/>
        <end position="201"/>
    </location>
</feature>
<proteinExistence type="predicted"/>
<feature type="transmembrane region" description="Helical" evidence="2">
    <location>
        <begin position="130"/>
        <end position="152"/>
    </location>
</feature>
<keyword evidence="5" id="KW-1185">Reference proteome</keyword>
<name>A0A853BW74_9ACTN</name>
<feature type="region of interest" description="Disordered" evidence="1">
    <location>
        <begin position="433"/>
        <end position="480"/>
    </location>
</feature>
<evidence type="ECO:0000313" key="4">
    <source>
        <dbReference type="EMBL" id="NYI98442.1"/>
    </source>
</evidence>
<evidence type="ECO:0000256" key="1">
    <source>
        <dbReference type="SAM" id="MobiDB-lite"/>
    </source>
</evidence>
<accession>A0A853BW74</accession>
<dbReference type="PANTHER" id="PTHR45138">
    <property type="entry name" value="REGULATORY COMPONENTS OF SENSORY TRANSDUCTION SYSTEM"/>
    <property type="match status" value="1"/>
</dbReference>
<organism evidence="4 5">
    <name type="scientific">Streptomonospora nanhaiensis</name>
    <dbReference type="NCBI Taxonomy" id="1323731"/>
    <lineage>
        <taxon>Bacteria</taxon>
        <taxon>Bacillati</taxon>
        <taxon>Actinomycetota</taxon>
        <taxon>Actinomycetes</taxon>
        <taxon>Streptosporangiales</taxon>
        <taxon>Nocardiopsidaceae</taxon>
        <taxon>Streptomonospora</taxon>
    </lineage>
</organism>
<dbReference type="AlphaFoldDB" id="A0A853BW74"/>
<dbReference type="InterPro" id="IPR029787">
    <property type="entry name" value="Nucleotide_cyclase"/>
</dbReference>
<feature type="transmembrane region" description="Helical" evidence="2">
    <location>
        <begin position="31"/>
        <end position="53"/>
    </location>
</feature>
<dbReference type="InterPro" id="IPR000160">
    <property type="entry name" value="GGDEF_dom"/>
</dbReference>
<dbReference type="PROSITE" id="PS50887">
    <property type="entry name" value="GGDEF"/>
    <property type="match status" value="1"/>
</dbReference>
<feature type="transmembrane region" description="Helical" evidence="2">
    <location>
        <begin position="93"/>
        <end position="118"/>
    </location>
</feature>
<sequence length="480" mass="51250">MAVAEQGVAERRRPWTLWWRAWPVFAQPRRLVVFMSVVLTCAALMGAWSGVLTPVRGDELATFAALTICAGVCVEAMRRLGTPAGLTRDLLGAWWFPTLLLLPPMYSLILPVPVYLLLQFRIRRTVIHRRLFNAASVAVSGFIASLLFHSALADDTASALRVPMAITEDHITSVEGASMAVLCCAAFTVVNTLIVAVAVHLSASDAPWRQMLFDREALTVDCVELCVGVTAAILTGLSPVLLAIALPPAMLLQRSLLFQQLQTAARTDPKTGLLNASTWEAEAAAELARARQSGRAAALLIIDIDHFKAVNDTYGHLFGDHVLLGVATTLGAQLRKADVIGRFGGEEFVVLLPDADMAEACRAAERLRMRIGRMGLSANGDDVRITVSLGVAVLNVHGDDLVDLLAAADLALYRAKGAGRNRVCLPVMTRPAVTARRPGPAVPEAPPEPSMARHVPRPRATEGGRPDAPSGSGAAGGQEP</sequence>
<keyword evidence="2" id="KW-0812">Transmembrane</keyword>
<protein>
    <submittedName>
        <fullName evidence="4">Diguanylate cyclase (GGDEF)-like protein</fullName>
    </submittedName>
</protein>
<feature type="compositionally biased region" description="Pro residues" evidence="1">
    <location>
        <begin position="440"/>
        <end position="449"/>
    </location>
</feature>
<keyword evidence="2" id="KW-0472">Membrane</keyword>
<evidence type="ECO:0000256" key="2">
    <source>
        <dbReference type="SAM" id="Phobius"/>
    </source>
</evidence>
<gene>
    <name evidence="4" type="ORF">HNR12_004719</name>
</gene>
<dbReference type="InterPro" id="IPR050469">
    <property type="entry name" value="Diguanylate_Cyclase"/>
</dbReference>
<dbReference type="RefSeq" id="WP_179769594.1">
    <property type="nucleotide sequence ID" value="NZ_JACCFO010000001.1"/>
</dbReference>
<comment type="caution">
    <text evidence="4">The sequence shown here is derived from an EMBL/GenBank/DDBJ whole genome shotgun (WGS) entry which is preliminary data.</text>
</comment>
<dbReference type="PANTHER" id="PTHR45138:SF9">
    <property type="entry name" value="DIGUANYLATE CYCLASE DGCM-RELATED"/>
    <property type="match status" value="1"/>
</dbReference>
<evidence type="ECO:0000313" key="5">
    <source>
        <dbReference type="Proteomes" id="UP000575985"/>
    </source>
</evidence>
<dbReference type="Proteomes" id="UP000575985">
    <property type="component" value="Unassembled WGS sequence"/>
</dbReference>
<feature type="domain" description="GGDEF" evidence="3">
    <location>
        <begin position="295"/>
        <end position="428"/>
    </location>
</feature>
<dbReference type="FunFam" id="3.30.70.270:FF:000001">
    <property type="entry name" value="Diguanylate cyclase domain protein"/>
    <property type="match status" value="1"/>
</dbReference>
<dbReference type="SUPFAM" id="SSF55073">
    <property type="entry name" value="Nucleotide cyclase"/>
    <property type="match status" value="1"/>
</dbReference>
<dbReference type="SMART" id="SM00267">
    <property type="entry name" value="GGDEF"/>
    <property type="match status" value="1"/>
</dbReference>